<comment type="catalytic activity">
    <reaction evidence="13 15">
        <text>5-amino-6-(5-phospho-D-ribitylamino)uracil + NADP(+) = 5-amino-6-(5-phospho-D-ribosylamino)uracil + NADPH + H(+)</text>
        <dbReference type="Rhea" id="RHEA:17845"/>
        <dbReference type="ChEBI" id="CHEBI:15378"/>
        <dbReference type="ChEBI" id="CHEBI:57783"/>
        <dbReference type="ChEBI" id="CHEBI:58349"/>
        <dbReference type="ChEBI" id="CHEBI:58421"/>
        <dbReference type="ChEBI" id="CHEBI:58453"/>
        <dbReference type="EC" id="1.1.1.193"/>
    </reaction>
</comment>
<evidence type="ECO:0000256" key="1">
    <source>
        <dbReference type="ARBA" id="ARBA00002151"/>
    </source>
</evidence>
<keyword evidence="8 15" id="KW-0378">Hydrolase</keyword>
<dbReference type="CDD" id="cd01284">
    <property type="entry name" value="Riboflavin_deaminase-reductase"/>
    <property type="match status" value="1"/>
</dbReference>
<dbReference type="InterPro" id="IPR002734">
    <property type="entry name" value="RibDG_C"/>
</dbReference>
<comment type="pathway">
    <text evidence="3 15">Cofactor biosynthesis; riboflavin biosynthesis; 5-amino-6-(D-ribitylamino)uracil from GTP: step 3/4.</text>
</comment>
<evidence type="ECO:0000256" key="15">
    <source>
        <dbReference type="PIRNR" id="PIRNR006769"/>
    </source>
</evidence>
<dbReference type="PIRSF" id="PIRSF006769">
    <property type="entry name" value="RibD"/>
    <property type="match status" value="1"/>
</dbReference>
<feature type="binding site" evidence="17">
    <location>
        <position position="190"/>
    </location>
    <ligand>
        <name>substrate</name>
    </ligand>
</feature>
<evidence type="ECO:0000259" key="19">
    <source>
        <dbReference type="PROSITE" id="PS51747"/>
    </source>
</evidence>
<dbReference type="SUPFAM" id="SSF53927">
    <property type="entry name" value="Cytidine deaminase-like"/>
    <property type="match status" value="1"/>
</dbReference>
<evidence type="ECO:0000256" key="4">
    <source>
        <dbReference type="ARBA" id="ARBA00005259"/>
    </source>
</evidence>
<feature type="binding site" evidence="17">
    <location>
        <position position="160"/>
    </location>
    <ligand>
        <name>NADP(+)</name>
        <dbReference type="ChEBI" id="CHEBI:58349"/>
    </ligand>
</feature>
<dbReference type="InterPro" id="IPR002125">
    <property type="entry name" value="CMP_dCMP_dom"/>
</dbReference>
<comment type="function">
    <text evidence="1 15">Converts 2,5-diamino-6-(ribosylamino)-4(3h)-pyrimidinone 5'-phosphate into 5-amino-6-(ribosylamino)-2,4(1h,3h)-pyrimidinedione 5'-phosphate.</text>
</comment>
<dbReference type="InterPro" id="IPR016192">
    <property type="entry name" value="APOBEC/CMP_deaminase_Zn-bd"/>
</dbReference>
<sequence>MKEKDQAYDKHWMELALQLAGSAKGQTSPNPMVGAVAVKKGELIGSGAHLKAGTPHAEVHALQMAGDMAKGSTLYVTLEPCNHMGCTPPCTERIIQSGVKRVVIGSKDPDPRVSGEGIRRLQNAGIEVELGVLAEPCDRLNEAYFHHRRTGTPFVCLKAAITLDGKIATPTGDSRWVTGKAAREEVHRLRHQYDAILVGSKTVLNDHPRLTARVPGGGKNPLRVILDSYLRLPIETPVTDVETAPTWIFCTNHADQEKERILLQKGVRVIRTGNGPRVHLAEVFKRLGNEGVISVLAESGGELNASLLREGWVNKVIFFIAPKILGGKESPTAVEGDGPQRMGDAWALQDVSFRSFGEDLCLIGYPRRGKEEG</sequence>
<dbReference type="Gene3D" id="3.40.140.10">
    <property type="entry name" value="Cytidine Deaminase, domain 2"/>
    <property type="match status" value="1"/>
</dbReference>
<dbReference type="Gene3D" id="3.40.430.10">
    <property type="entry name" value="Dihydrofolate Reductase, subunit A"/>
    <property type="match status" value="1"/>
</dbReference>
<evidence type="ECO:0000256" key="9">
    <source>
        <dbReference type="ARBA" id="ARBA00022833"/>
    </source>
</evidence>
<dbReference type="UniPathway" id="UPA00275">
    <property type="reaction ID" value="UER00401"/>
</dbReference>
<evidence type="ECO:0000256" key="6">
    <source>
        <dbReference type="ARBA" id="ARBA00022619"/>
    </source>
</evidence>
<comment type="catalytic activity">
    <reaction evidence="14 15">
        <text>2,5-diamino-6-hydroxy-4-(5-phosphoribosylamino)-pyrimidine + H2O + H(+) = 5-amino-6-(5-phospho-D-ribosylamino)uracil + NH4(+)</text>
        <dbReference type="Rhea" id="RHEA:21868"/>
        <dbReference type="ChEBI" id="CHEBI:15377"/>
        <dbReference type="ChEBI" id="CHEBI:15378"/>
        <dbReference type="ChEBI" id="CHEBI:28938"/>
        <dbReference type="ChEBI" id="CHEBI:58453"/>
        <dbReference type="ChEBI" id="CHEBI:58614"/>
        <dbReference type="EC" id="3.5.4.26"/>
    </reaction>
</comment>
<dbReference type="Proteomes" id="UP000315636">
    <property type="component" value="Unassembled WGS sequence"/>
</dbReference>
<dbReference type="GO" id="GO:0008835">
    <property type="term" value="F:diaminohydroxyphosphoribosylaminopyrimidine deaminase activity"/>
    <property type="evidence" value="ECO:0007669"/>
    <property type="project" value="UniProtKB-EC"/>
</dbReference>
<dbReference type="EC" id="3.5.4.26" evidence="15"/>
<dbReference type="InterPro" id="IPR016193">
    <property type="entry name" value="Cytidine_deaminase-like"/>
</dbReference>
<evidence type="ECO:0000256" key="16">
    <source>
        <dbReference type="PIRSR" id="PIRSR006769-1"/>
    </source>
</evidence>
<evidence type="ECO:0000256" key="3">
    <source>
        <dbReference type="ARBA" id="ARBA00004910"/>
    </source>
</evidence>
<dbReference type="NCBIfam" id="TIGR00227">
    <property type="entry name" value="ribD_Cterm"/>
    <property type="match status" value="1"/>
</dbReference>
<protein>
    <recommendedName>
        <fullName evidence="15">Riboflavin biosynthesis protein RibD</fullName>
    </recommendedName>
    <domain>
        <recommendedName>
            <fullName evidence="15">Diaminohydroxyphosphoribosylaminopyrimidine deaminase</fullName>
            <shortName evidence="15">DRAP deaminase</shortName>
            <ecNumber evidence="15">3.5.4.26</ecNumber>
        </recommendedName>
        <alternativeName>
            <fullName evidence="15">Riboflavin-specific deaminase</fullName>
        </alternativeName>
    </domain>
    <domain>
        <recommendedName>
            <fullName evidence="15">5-amino-6-(5-phosphoribosylamino)uracil reductase</fullName>
            <ecNumber evidence="15">1.1.1.193</ecNumber>
        </recommendedName>
        <alternativeName>
            <fullName evidence="15">HTP reductase</fullName>
        </alternativeName>
    </domain>
</protein>
<feature type="binding site" evidence="17">
    <location>
        <position position="298"/>
    </location>
    <ligand>
        <name>substrate</name>
    </ligand>
</feature>
<keyword evidence="10 15" id="KW-0521">NADP</keyword>
<feature type="binding site" evidence="17">
    <location>
        <position position="228"/>
    </location>
    <ligand>
        <name>NADP(+)</name>
        <dbReference type="ChEBI" id="CHEBI:58349"/>
    </ligand>
</feature>
<evidence type="ECO:0000256" key="18">
    <source>
        <dbReference type="PIRSR" id="PIRSR006769-3"/>
    </source>
</evidence>
<evidence type="ECO:0000256" key="13">
    <source>
        <dbReference type="ARBA" id="ARBA00049861"/>
    </source>
</evidence>
<feature type="binding site" evidence="17">
    <location>
        <position position="213"/>
    </location>
    <ligand>
        <name>substrate</name>
    </ligand>
</feature>
<dbReference type="InterPro" id="IPR050765">
    <property type="entry name" value="Riboflavin_Biosynth_HTPR"/>
</dbReference>
<name>A0A521B263_9BACL</name>
<keyword evidence="21" id="KW-1185">Reference proteome</keyword>
<evidence type="ECO:0000256" key="2">
    <source>
        <dbReference type="ARBA" id="ARBA00004882"/>
    </source>
</evidence>
<feature type="binding site" evidence="18">
    <location>
        <position position="90"/>
    </location>
    <ligand>
        <name>Zn(2+)</name>
        <dbReference type="ChEBI" id="CHEBI:29105"/>
        <note>catalytic</note>
    </ligand>
</feature>
<feature type="binding site" evidence="17">
    <location>
        <begin position="300"/>
        <end position="306"/>
    </location>
    <ligand>
        <name>NADP(+)</name>
        <dbReference type="ChEBI" id="CHEBI:58349"/>
    </ligand>
</feature>
<evidence type="ECO:0000256" key="10">
    <source>
        <dbReference type="ARBA" id="ARBA00022857"/>
    </source>
</evidence>
<organism evidence="20 21">
    <name type="scientific">Melghirimyces algeriensis</name>
    <dbReference type="NCBI Taxonomy" id="910412"/>
    <lineage>
        <taxon>Bacteria</taxon>
        <taxon>Bacillati</taxon>
        <taxon>Bacillota</taxon>
        <taxon>Bacilli</taxon>
        <taxon>Bacillales</taxon>
        <taxon>Thermoactinomycetaceae</taxon>
        <taxon>Melghirimyces</taxon>
    </lineage>
</organism>
<dbReference type="NCBIfam" id="TIGR00326">
    <property type="entry name" value="eubact_ribD"/>
    <property type="match status" value="1"/>
</dbReference>
<dbReference type="SUPFAM" id="SSF53597">
    <property type="entry name" value="Dihydrofolate reductase-like"/>
    <property type="match status" value="1"/>
</dbReference>
<dbReference type="GO" id="GO:0009231">
    <property type="term" value="P:riboflavin biosynthetic process"/>
    <property type="evidence" value="ECO:0007669"/>
    <property type="project" value="UniProtKB-UniPathway"/>
</dbReference>
<evidence type="ECO:0000313" key="20">
    <source>
        <dbReference type="EMBL" id="SMO41194.1"/>
    </source>
</evidence>
<dbReference type="InterPro" id="IPR004794">
    <property type="entry name" value="Eubact_RibD"/>
</dbReference>
<accession>A0A521B263</accession>
<evidence type="ECO:0000256" key="12">
    <source>
        <dbReference type="ARBA" id="ARBA00023268"/>
    </source>
</evidence>
<dbReference type="Pfam" id="PF01872">
    <property type="entry name" value="RibD_C"/>
    <property type="match status" value="1"/>
</dbReference>
<keyword evidence="9 15" id="KW-0862">Zinc</keyword>
<evidence type="ECO:0000256" key="7">
    <source>
        <dbReference type="ARBA" id="ARBA00022723"/>
    </source>
</evidence>
<dbReference type="EC" id="1.1.1.193" evidence="15"/>
<evidence type="ECO:0000256" key="5">
    <source>
        <dbReference type="ARBA" id="ARBA00007417"/>
    </source>
</evidence>
<evidence type="ECO:0000256" key="11">
    <source>
        <dbReference type="ARBA" id="ARBA00023002"/>
    </source>
</evidence>
<dbReference type="FunFam" id="3.40.140.10:FF:000025">
    <property type="entry name" value="Riboflavin biosynthesis protein RibD"/>
    <property type="match status" value="1"/>
</dbReference>
<dbReference type="RefSeq" id="WP_246064814.1">
    <property type="nucleotide sequence ID" value="NZ_FXTI01000001.1"/>
</dbReference>
<comment type="pathway">
    <text evidence="2 15">Cofactor biosynthesis; riboflavin biosynthesis; 5-amino-6-(D-ribitylamino)uracil from GTP: step 2/4.</text>
</comment>
<dbReference type="PROSITE" id="PS51747">
    <property type="entry name" value="CYT_DCMP_DEAMINASES_2"/>
    <property type="match status" value="1"/>
</dbReference>
<dbReference type="PANTHER" id="PTHR38011">
    <property type="entry name" value="DIHYDROFOLATE REDUCTASE FAMILY PROTEIN (AFU_ORTHOLOGUE AFUA_8G06820)"/>
    <property type="match status" value="1"/>
</dbReference>
<gene>
    <name evidence="20" type="ORF">SAMN06264849_101499</name>
</gene>
<comment type="cofactor">
    <cofactor evidence="15 18">
        <name>Zn(2+)</name>
        <dbReference type="ChEBI" id="CHEBI:29105"/>
    </cofactor>
    <text evidence="15 18">Binds 1 zinc ion.</text>
</comment>
<evidence type="ECO:0000256" key="17">
    <source>
        <dbReference type="PIRSR" id="PIRSR006769-2"/>
    </source>
</evidence>
<dbReference type="Pfam" id="PF00383">
    <property type="entry name" value="dCMP_cyt_deam_1"/>
    <property type="match status" value="1"/>
</dbReference>
<dbReference type="InterPro" id="IPR011549">
    <property type="entry name" value="RibD_C"/>
</dbReference>
<keyword evidence="6 15" id="KW-0686">Riboflavin biosynthesis</keyword>
<reference evidence="20 21" key="1">
    <citation type="submission" date="2017-05" db="EMBL/GenBank/DDBJ databases">
        <authorList>
            <person name="Varghese N."/>
            <person name="Submissions S."/>
        </authorList>
    </citation>
    <scope>NUCLEOTIDE SEQUENCE [LARGE SCALE GENOMIC DNA]</scope>
    <source>
        <strain evidence="20 21">DSM 45474</strain>
    </source>
</reference>
<dbReference type="GO" id="GO:0008703">
    <property type="term" value="F:5-amino-6-(5-phosphoribosylamino)uracil reductase activity"/>
    <property type="evidence" value="ECO:0007669"/>
    <property type="project" value="UniProtKB-EC"/>
</dbReference>
<keyword evidence="11 15" id="KW-0560">Oxidoreductase</keyword>
<proteinExistence type="inferred from homology"/>
<feature type="binding site" evidence="17">
    <location>
        <position position="174"/>
    </location>
    <ligand>
        <name>substrate</name>
    </ligand>
</feature>
<comment type="similarity">
    <text evidence="5 15">In the C-terminal section; belongs to the HTP reductase family.</text>
</comment>
<evidence type="ECO:0000256" key="14">
    <source>
        <dbReference type="ARBA" id="ARBA00049886"/>
    </source>
</evidence>
<dbReference type="GO" id="GO:0008270">
    <property type="term" value="F:zinc ion binding"/>
    <property type="evidence" value="ECO:0007669"/>
    <property type="project" value="InterPro"/>
</dbReference>
<dbReference type="AlphaFoldDB" id="A0A521B263"/>
<feature type="domain" description="CMP/dCMP-type deaminase" evidence="19">
    <location>
        <begin position="7"/>
        <end position="129"/>
    </location>
</feature>
<dbReference type="EMBL" id="FXTI01000001">
    <property type="protein sequence ID" value="SMO41194.1"/>
    <property type="molecule type" value="Genomic_DNA"/>
</dbReference>
<feature type="binding site" evidence="17">
    <location>
        <position position="202"/>
    </location>
    <ligand>
        <name>NADP(+)</name>
        <dbReference type="ChEBI" id="CHEBI:58349"/>
    </ligand>
</feature>
<feature type="binding site" evidence="18">
    <location>
        <position position="56"/>
    </location>
    <ligand>
        <name>Zn(2+)</name>
        <dbReference type="ChEBI" id="CHEBI:29105"/>
        <note>catalytic</note>
    </ligand>
</feature>
<evidence type="ECO:0000256" key="8">
    <source>
        <dbReference type="ARBA" id="ARBA00022801"/>
    </source>
</evidence>
<evidence type="ECO:0000313" key="21">
    <source>
        <dbReference type="Proteomes" id="UP000315636"/>
    </source>
</evidence>
<comment type="similarity">
    <text evidence="4 15">In the N-terminal section; belongs to the cytidine and deoxycytidylate deaminase family.</text>
</comment>
<feature type="binding site" evidence="18">
    <location>
        <position position="81"/>
    </location>
    <ligand>
        <name>Zn(2+)</name>
        <dbReference type="ChEBI" id="CHEBI:29105"/>
        <note>catalytic</note>
    </ligand>
</feature>
<dbReference type="InterPro" id="IPR024072">
    <property type="entry name" value="DHFR-like_dom_sf"/>
</dbReference>
<feature type="binding site" evidence="17">
    <location>
        <position position="206"/>
    </location>
    <ligand>
        <name>substrate</name>
    </ligand>
</feature>
<feature type="binding site" evidence="17">
    <location>
        <position position="210"/>
    </location>
    <ligand>
        <name>substrate</name>
    </ligand>
</feature>
<dbReference type="GO" id="GO:0050661">
    <property type="term" value="F:NADP binding"/>
    <property type="evidence" value="ECO:0007669"/>
    <property type="project" value="InterPro"/>
</dbReference>
<dbReference type="PROSITE" id="PS00903">
    <property type="entry name" value="CYT_DCMP_DEAMINASES_1"/>
    <property type="match status" value="1"/>
</dbReference>
<dbReference type="PANTHER" id="PTHR38011:SF7">
    <property type="entry name" value="2,5-DIAMINO-6-RIBOSYLAMINO-4(3H)-PYRIMIDINONE 5'-PHOSPHATE REDUCTASE"/>
    <property type="match status" value="1"/>
</dbReference>
<keyword evidence="12" id="KW-0511">Multifunctional enzyme</keyword>
<feature type="active site" description="Proton donor" evidence="16">
    <location>
        <position position="58"/>
    </location>
</feature>
<keyword evidence="7 15" id="KW-0479">Metal-binding</keyword>
<feature type="binding site" evidence="17">
    <location>
        <position position="176"/>
    </location>
    <ligand>
        <name>NADP(+)</name>
        <dbReference type="ChEBI" id="CHEBI:58349"/>
    </ligand>
</feature>